<accession>A0A6P1BQ55</accession>
<name>A0A6P1BQ55_9BRAD</name>
<dbReference type="AlphaFoldDB" id="A0A6P1BQ55"/>
<comment type="caution">
    <text evidence="1">The sequence shown here is derived from an EMBL/GenBank/DDBJ whole genome shotgun (WGS) entry which is preliminary data.</text>
</comment>
<gene>
    <name evidence="1" type="ORF">FNJ47_32065</name>
</gene>
<evidence type="ECO:0000313" key="2">
    <source>
        <dbReference type="Proteomes" id="UP000468531"/>
    </source>
</evidence>
<dbReference type="EMBL" id="VKHP01000172">
    <property type="protein sequence ID" value="NEV00324.1"/>
    <property type="molecule type" value="Genomic_DNA"/>
</dbReference>
<sequence length="130" mass="14617">MTAEARKAVLESGDWLTAAEIARLTGLSVHHPSAQPNKWRKEGQIFAIRHLNIDHFPRYALDPAVGYYPFKSMVQVLRTFQGKKDDWNLAYWFASVNSFLGGKRPQDVLATQPERVLKAAEDEVAGVLHG</sequence>
<evidence type="ECO:0008006" key="3">
    <source>
        <dbReference type="Google" id="ProtNLM"/>
    </source>
</evidence>
<keyword evidence="2" id="KW-1185">Reference proteome</keyword>
<dbReference type="Proteomes" id="UP000468531">
    <property type="component" value="Unassembled WGS sequence"/>
</dbReference>
<organism evidence="1 2">
    <name type="scientific">Bradyrhizobium uaiense</name>
    <dbReference type="NCBI Taxonomy" id="2594946"/>
    <lineage>
        <taxon>Bacteria</taxon>
        <taxon>Pseudomonadati</taxon>
        <taxon>Pseudomonadota</taxon>
        <taxon>Alphaproteobacteria</taxon>
        <taxon>Hyphomicrobiales</taxon>
        <taxon>Nitrobacteraceae</taxon>
        <taxon>Bradyrhizobium</taxon>
    </lineage>
</organism>
<reference evidence="1 2" key="1">
    <citation type="journal article" date="2020" name="Arch. Microbiol.">
        <title>Bradyrhizobium uaiense sp. nov., a new highly efficient cowpea symbiont.</title>
        <authorList>
            <person name="Cabral Michel D."/>
            <person name="Azarias Guimaraes A."/>
            <person name="Martins da Costa E."/>
            <person name="Soares de Carvalho T."/>
            <person name="Balsanelli E."/>
            <person name="Willems A."/>
            <person name="Maltempi de Souza E."/>
            <person name="de Souza Moreira F.M."/>
        </authorList>
    </citation>
    <scope>NUCLEOTIDE SEQUENCE [LARGE SCALE GENOMIC DNA]</scope>
    <source>
        <strain evidence="1 2">UFLA 03-164</strain>
    </source>
</reference>
<evidence type="ECO:0000313" key="1">
    <source>
        <dbReference type="EMBL" id="NEV00324.1"/>
    </source>
</evidence>
<proteinExistence type="predicted"/>
<protein>
    <recommendedName>
        <fullName evidence="3">DUF2384 domain-containing protein</fullName>
    </recommendedName>
</protein>